<keyword evidence="5" id="KW-0472">Membrane</keyword>
<reference evidence="7 8" key="1">
    <citation type="submission" date="2020-10" db="EMBL/GenBank/DDBJ databases">
        <title>Plasmid carrying two tetracycline resistance determinant.</title>
        <authorList>
            <person name="Yang Q."/>
        </authorList>
    </citation>
    <scope>NUCLEOTIDE SEQUENCE [LARGE SCALE GENOMIC DNA]</scope>
    <source>
        <strain evidence="7 8">T43</strain>
    </source>
</reference>
<evidence type="ECO:0000259" key="6">
    <source>
        <dbReference type="SMART" id="SM00984"/>
    </source>
</evidence>
<feature type="domain" description="UDP-glucose/GDP-mannose dehydrogenase C-terminal" evidence="6">
    <location>
        <begin position="322"/>
        <end position="427"/>
    </location>
</feature>
<dbReference type="InterPro" id="IPR017476">
    <property type="entry name" value="UDP-Glc/GDP-Man"/>
</dbReference>
<dbReference type="Gene3D" id="3.40.50.720">
    <property type="entry name" value="NAD(P)-binding Rossmann-like Domain"/>
    <property type="match status" value="2"/>
</dbReference>
<dbReference type="InterPro" id="IPR036220">
    <property type="entry name" value="UDP-Glc/GDP-Man_DH_C_sf"/>
</dbReference>
<sequence length="440" mass="49178">MTLYEKLLNKKATLSVIGLGYVGMPLGIAFAKKVNTIGYDNNPEKVELYHNGIDPTFEVGDEAIKSTTMKFTNDPKELRKANFHVVAVPTPINQDKTPNLNPITSATRTLGQNLLKGSIIIFESTVYPGVTEDICIPILEEESGLKHGEDFIVGYSPERINPGDKVNTLEKIVKIVSASDNEYLDEIAKVYELIIEAGVHKAPSIKVAEAAKVVENSQRDINIAFMNELALVFDRMGIDSKDVIDAMNTKWNALGFTPGLVGGHCIGVDPYYFVYEAENLGYHSQIISNGRNINDGMGQFIADKLIKMLVQAGKNPSKSTVVILGLTFKEHTPDTRNTRVIDIVERLEEYNISPLVVDPWANEEEARNEYGIELTSLDEISNADAVMLTVEHEEFNNLSIDEVNEMFSDELRNNEKIIIDVKSILDKKLFEEKGFNYWRL</sequence>
<organism evidence="7 8">
    <name type="scientific">Aerococcus urinaeequi</name>
    <dbReference type="NCBI Taxonomy" id="51665"/>
    <lineage>
        <taxon>Bacteria</taxon>
        <taxon>Bacillati</taxon>
        <taxon>Bacillota</taxon>
        <taxon>Bacilli</taxon>
        <taxon>Lactobacillales</taxon>
        <taxon>Aerococcaceae</taxon>
        <taxon>Aerococcus</taxon>
    </lineage>
</organism>
<dbReference type="EMBL" id="CP063065">
    <property type="protein sequence ID" value="QOQ78645.1"/>
    <property type="molecule type" value="Genomic_DNA"/>
</dbReference>
<evidence type="ECO:0000256" key="2">
    <source>
        <dbReference type="ARBA" id="ARBA00023002"/>
    </source>
</evidence>
<dbReference type="SUPFAM" id="SSF48179">
    <property type="entry name" value="6-phosphogluconate dehydrogenase C-terminal domain-like"/>
    <property type="match status" value="1"/>
</dbReference>
<dbReference type="GO" id="GO:0000271">
    <property type="term" value="P:polysaccharide biosynthetic process"/>
    <property type="evidence" value="ECO:0007669"/>
    <property type="project" value="InterPro"/>
</dbReference>
<evidence type="ECO:0000256" key="1">
    <source>
        <dbReference type="ARBA" id="ARBA00006601"/>
    </source>
</evidence>
<dbReference type="Proteomes" id="UP000595091">
    <property type="component" value="Chromosome"/>
</dbReference>
<dbReference type="InterPro" id="IPR001732">
    <property type="entry name" value="UDP-Glc/GDP-Man_DH_N"/>
</dbReference>
<dbReference type="InterPro" id="IPR036291">
    <property type="entry name" value="NAD(P)-bd_dom_sf"/>
</dbReference>
<keyword evidence="5" id="KW-1133">Transmembrane helix</keyword>
<dbReference type="InterPro" id="IPR014027">
    <property type="entry name" value="UDP-Glc/GDP-Man_DH_C"/>
</dbReference>
<dbReference type="GO" id="GO:0051287">
    <property type="term" value="F:NAD binding"/>
    <property type="evidence" value="ECO:0007669"/>
    <property type="project" value="InterPro"/>
</dbReference>
<dbReference type="RefSeq" id="WP_197558104.1">
    <property type="nucleotide sequence ID" value="NZ_CP063065.1"/>
</dbReference>
<dbReference type="Pfam" id="PF03721">
    <property type="entry name" value="UDPG_MGDP_dh_N"/>
    <property type="match status" value="1"/>
</dbReference>
<dbReference type="NCBIfam" id="TIGR03026">
    <property type="entry name" value="NDP-sugDHase"/>
    <property type="match status" value="1"/>
</dbReference>
<dbReference type="PIRSF" id="PIRSF000124">
    <property type="entry name" value="UDPglc_GDPman_dh"/>
    <property type="match status" value="1"/>
</dbReference>
<accession>A0A7M1KQY3</accession>
<dbReference type="AlphaFoldDB" id="A0A7M1KQY3"/>
<evidence type="ECO:0000313" key="8">
    <source>
        <dbReference type="Proteomes" id="UP000595091"/>
    </source>
</evidence>
<dbReference type="Pfam" id="PF03720">
    <property type="entry name" value="UDPG_MGDP_dh_C"/>
    <property type="match status" value="1"/>
</dbReference>
<keyword evidence="5" id="KW-0812">Transmembrane</keyword>
<evidence type="ECO:0000313" key="7">
    <source>
        <dbReference type="EMBL" id="QOQ78645.1"/>
    </source>
</evidence>
<dbReference type="SUPFAM" id="SSF51735">
    <property type="entry name" value="NAD(P)-binding Rossmann-fold domains"/>
    <property type="match status" value="1"/>
</dbReference>
<dbReference type="SUPFAM" id="SSF52413">
    <property type="entry name" value="UDP-glucose/GDP-mannose dehydrogenase C-terminal domain"/>
    <property type="match status" value="1"/>
</dbReference>
<dbReference type="Pfam" id="PF00984">
    <property type="entry name" value="UDPG_MGDP_dh"/>
    <property type="match status" value="1"/>
</dbReference>
<evidence type="ECO:0000256" key="3">
    <source>
        <dbReference type="ARBA" id="ARBA00023027"/>
    </source>
</evidence>
<protein>
    <submittedName>
        <fullName evidence="7">Nucleotide sugar dehydrogenase</fullName>
    </submittedName>
</protein>
<dbReference type="GO" id="GO:0016616">
    <property type="term" value="F:oxidoreductase activity, acting on the CH-OH group of donors, NAD or NADP as acceptor"/>
    <property type="evidence" value="ECO:0007669"/>
    <property type="project" value="InterPro"/>
</dbReference>
<dbReference type="PANTHER" id="PTHR43491:SF2">
    <property type="entry name" value="UDP-N-ACETYL-D-MANNOSAMINE DEHYDROGENASE"/>
    <property type="match status" value="1"/>
</dbReference>
<name>A0A7M1KQY3_9LACT</name>
<evidence type="ECO:0000256" key="4">
    <source>
        <dbReference type="PIRNR" id="PIRNR000124"/>
    </source>
</evidence>
<keyword evidence="2" id="KW-0560">Oxidoreductase</keyword>
<dbReference type="PIRSF" id="PIRSF500136">
    <property type="entry name" value="UDP_ManNAc_DH"/>
    <property type="match status" value="1"/>
</dbReference>
<dbReference type="SMART" id="SM00984">
    <property type="entry name" value="UDPG_MGDP_dh_C"/>
    <property type="match status" value="1"/>
</dbReference>
<evidence type="ECO:0000256" key="5">
    <source>
        <dbReference type="SAM" id="Phobius"/>
    </source>
</evidence>
<proteinExistence type="inferred from homology"/>
<dbReference type="PANTHER" id="PTHR43491">
    <property type="entry name" value="UDP-N-ACETYL-D-MANNOSAMINE DEHYDROGENASE"/>
    <property type="match status" value="1"/>
</dbReference>
<dbReference type="GO" id="GO:0016628">
    <property type="term" value="F:oxidoreductase activity, acting on the CH-CH group of donors, NAD or NADP as acceptor"/>
    <property type="evidence" value="ECO:0007669"/>
    <property type="project" value="InterPro"/>
</dbReference>
<comment type="similarity">
    <text evidence="1 4">Belongs to the UDP-glucose/GDP-mannose dehydrogenase family.</text>
</comment>
<feature type="transmembrane region" description="Helical" evidence="5">
    <location>
        <begin position="12"/>
        <end position="31"/>
    </location>
</feature>
<gene>
    <name evidence="7" type="ORF">IMX20_06510</name>
</gene>
<keyword evidence="3" id="KW-0520">NAD</keyword>
<dbReference type="InterPro" id="IPR014026">
    <property type="entry name" value="UDP-Glc/GDP-Man_DH_dimer"/>
</dbReference>
<dbReference type="InterPro" id="IPR028359">
    <property type="entry name" value="UDP_ManNAc/GlcNAc_DH"/>
</dbReference>
<dbReference type="InterPro" id="IPR008927">
    <property type="entry name" value="6-PGluconate_DH-like_C_sf"/>
</dbReference>